<sequence>MDRSSILPREFGEEWETETDALCIAAPGLEVERGLSADPWGGEGLPTGGENAVVTEFYDGWQRASESDREAFLDALESDETAIAVVARPWRLDWLLVKGDLSPDFLERFDSALHLRYDPEQDIEAAVNRALEVDGRRSRDDVRSDFIEEPRFKYTGHDPVSDELRDAVGEYEATLLPDVVQYAAGSVSDDGGLVESARSVGSDVGLDGFVEGVKGVGRSALSGTAVQITDPVMAAVGFFSYLRLQDGKTSDAYGKLFERRALPHERERVEQAFRLPPSTLDRIGSLSRGELPDVVESDLLTDDQFEEVIQEYETELDRFDETVSDIEAMIERRTSRAVVDLSELAVTVEREESNLLGRDVPVGEIEYETRSDDRGDRREAIKDALDDSDLVVLKGPDGTGKTTAAYDALREYETKHPIRAVDFKSGDAPYIEDALRRTDGQPIVYLQYEYGEYTVWNRDAFEDLYAFLAEGVCSTVVVEVRSERYKQFKDTAKKPLQARSDLLSWSDRVDVEFGRFEHDGGQIERIAERALRTVGVASEDEESFEQAVEAVVGLAEGTPEFAKIAARLVAEGETPLSDVETIDELVWQDVQNSLDLDDDTTAGCVLRRLSAFGVLTTDQLGEMCGDPTSATEIVQYIGGEGRAVLEDDPIEDDDIALGKERWTVLPDLYADVLFRNFVFNPDKPTESQDPIRTYVTAAEHAPATLLPRLAGRTGTVFRAAVESEKPDLRAEVVNTSEAFVNKLGRGEFEDKTYFESIRSLLFAGVPVPPDRIDAETLASGVAADVERTGHDPETILGNVAARLLSNHVERDGSDPNVDDLVSVWVQRTESDEEQFVANVYSMALANLADDYDPAEVDDWITRIQRLVAQDARQFDRETFVENVYSMALRSLADDYDPAEVDDWITRIQRLVAQDARQFDRETFVENVYSMALRSLADDYDPAEVD</sequence>
<dbReference type="OrthoDB" id="232111at2157"/>
<dbReference type="STRING" id="43928.SAMN05443636_0214"/>
<dbReference type="AlphaFoldDB" id="A0A1M5JPK2"/>
<organism evidence="2 3">
    <name type="scientific">Halobaculum gomorrense</name>
    <dbReference type="NCBI Taxonomy" id="43928"/>
    <lineage>
        <taxon>Archaea</taxon>
        <taxon>Methanobacteriati</taxon>
        <taxon>Methanobacteriota</taxon>
        <taxon>Stenosarchaea group</taxon>
        <taxon>Halobacteria</taxon>
        <taxon>Halobacteriales</taxon>
        <taxon>Haloferacaceae</taxon>
        <taxon>Halobaculum</taxon>
    </lineage>
</organism>
<gene>
    <name evidence="2" type="ORF">SAMN05443636_0214</name>
</gene>
<feature type="non-terminal residue" evidence="2">
    <location>
        <position position="945"/>
    </location>
</feature>
<evidence type="ECO:0000313" key="2">
    <source>
        <dbReference type="EMBL" id="SHG42512.1"/>
    </source>
</evidence>
<protein>
    <submittedName>
        <fullName evidence="2">Uncharacterized protein</fullName>
    </submittedName>
</protein>
<keyword evidence="3" id="KW-1185">Reference proteome</keyword>
<reference evidence="2 3" key="1">
    <citation type="submission" date="2016-11" db="EMBL/GenBank/DDBJ databases">
        <authorList>
            <person name="Jaros S."/>
            <person name="Januszkiewicz K."/>
            <person name="Wedrychowicz H."/>
        </authorList>
    </citation>
    <scope>NUCLEOTIDE SEQUENCE [LARGE SCALE GENOMIC DNA]</scope>
    <source>
        <strain evidence="2 3">DSM 9297</strain>
    </source>
</reference>
<evidence type="ECO:0000256" key="1">
    <source>
        <dbReference type="SAM" id="Coils"/>
    </source>
</evidence>
<evidence type="ECO:0000313" key="3">
    <source>
        <dbReference type="Proteomes" id="UP000184357"/>
    </source>
</evidence>
<dbReference type="RefSeq" id="WP_159435690.1">
    <property type="nucleotide sequence ID" value="NZ_FQWV01000001.1"/>
</dbReference>
<dbReference type="EMBL" id="FQWV01000001">
    <property type="protein sequence ID" value="SHG42512.1"/>
    <property type="molecule type" value="Genomic_DNA"/>
</dbReference>
<dbReference type="Proteomes" id="UP000184357">
    <property type="component" value="Unassembled WGS sequence"/>
</dbReference>
<proteinExistence type="predicted"/>
<feature type="coiled-coil region" evidence="1">
    <location>
        <begin position="302"/>
        <end position="329"/>
    </location>
</feature>
<accession>A0A1M5JPK2</accession>
<name>A0A1M5JPK2_9EURY</name>
<keyword evidence="1" id="KW-0175">Coiled coil</keyword>